<evidence type="ECO:0000256" key="5">
    <source>
        <dbReference type="ARBA" id="ARBA00022984"/>
    </source>
</evidence>
<evidence type="ECO:0000256" key="4">
    <source>
        <dbReference type="ARBA" id="ARBA00022960"/>
    </source>
</evidence>
<reference evidence="11 12" key="1">
    <citation type="submission" date="2020-04" db="EMBL/GenBank/DDBJ databases">
        <title>Marinobacter oceani sp. nov., isolated from marine solar saltern.</title>
        <authorList>
            <person name="Chen X.-Y."/>
        </authorList>
    </citation>
    <scope>NUCLEOTIDE SEQUENCE [LARGE SCALE GENOMIC DNA]</scope>
    <source>
        <strain evidence="11 12">W62</strain>
    </source>
</reference>
<dbReference type="OrthoDB" id="9804143at2"/>
<dbReference type="RefSeq" id="WP_135956343.1">
    <property type="nucleotide sequence ID" value="NZ_JABCKY010000009.1"/>
</dbReference>
<dbReference type="GO" id="GO:0009252">
    <property type="term" value="P:peptidoglycan biosynthetic process"/>
    <property type="evidence" value="ECO:0007669"/>
    <property type="project" value="UniProtKB-KW"/>
</dbReference>
<proteinExistence type="inferred from homology"/>
<feature type="transmembrane region" description="Helical" evidence="10">
    <location>
        <begin position="361"/>
        <end position="383"/>
    </location>
</feature>
<keyword evidence="3 10" id="KW-0812">Transmembrane</keyword>
<dbReference type="InterPro" id="IPR004268">
    <property type="entry name" value="MurJ"/>
</dbReference>
<keyword evidence="2" id="KW-1003">Cell membrane</keyword>
<evidence type="ECO:0000256" key="7">
    <source>
        <dbReference type="ARBA" id="ARBA00023136"/>
    </source>
</evidence>
<dbReference type="Proteomes" id="UP000567186">
    <property type="component" value="Unassembled WGS sequence"/>
</dbReference>
<dbReference type="PANTHER" id="PTHR47019">
    <property type="entry name" value="LIPID II FLIPPASE MURJ"/>
    <property type="match status" value="1"/>
</dbReference>
<evidence type="ECO:0000256" key="3">
    <source>
        <dbReference type="ARBA" id="ARBA00022692"/>
    </source>
</evidence>
<accession>A0A7Y0RFD1</accession>
<feature type="transmembrane region" description="Helical" evidence="10">
    <location>
        <begin position="21"/>
        <end position="39"/>
    </location>
</feature>
<keyword evidence="7 10" id="KW-0472">Membrane</keyword>
<comment type="similarity">
    <text evidence="9">Belongs to the MurJ/MviN family.</text>
</comment>
<dbReference type="GO" id="GO:0008360">
    <property type="term" value="P:regulation of cell shape"/>
    <property type="evidence" value="ECO:0007669"/>
    <property type="project" value="UniProtKB-KW"/>
</dbReference>
<feature type="transmembrane region" description="Helical" evidence="10">
    <location>
        <begin position="145"/>
        <end position="163"/>
    </location>
</feature>
<evidence type="ECO:0000313" key="12">
    <source>
        <dbReference type="Proteomes" id="UP000567186"/>
    </source>
</evidence>
<comment type="subcellular location">
    <subcellularLocation>
        <location evidence="1">Cell membrane</location>
        <topology evidence="1">Multi-pass membrane protein</topology>
    </subcellularLocation>
</comment>
<dbReference type="PANTHER" id="PTHR47019:SF1">
    <property type="entry name" value="LIPID II FLIPPASE MURJ"/>
    <property type="match status" value="1"/>
</dbReference>
<evidence type="ECO:0000256" key="9">
    <source>
        <dbReference type="ARBA" id="ARBA00061532"/>
    </source>
</evidence>
<feature type="transmembrane region" description="Helical" evidence="10">
    <location>
        <begin position="390"/>
        <end position="410"/>
    </location>
</feature>
<comment type="caution">
    <text evidence="11">The sequence shown here is derived from an EMBL/GenBank/DDBJ whole genome shotgun (WGS) entry which is preliminary data.</text>
</comment>
<dbReference type="GO" id="GO:0005886">
    <property type="term" value="C:plasma membrane"/>
    <property type="evidence" value="ECO:0007669"/>
    <property type="project" value="UniProtKB-SubCell"/>
</dbReference>
<organism evidence="11 12">
    <name type="scientific">Marinobacter orientalis</name>
    <dbReference type="NCBI Taxonomy" id="1928859"/>
    <lineage>
        <taxon>Bacteria</taxon>
        <taxon>Pseudomonadati</taxon>
        <taxon>Pseudomonadota</taxon>
        <taxon>Gammaproteobacteria</taxon>
        <taxon>Pseudomonadales</taxon>
        <taxon>Marinobacteraceae</taxon>
        <taxon>Marinobacter</taxon>
    </lineage>
</organism>
<keyword evidence="12" id="KW-1185">Reference proteome</keyword>
<feature type="transmembrane region" description="Helical" evidence="10">
    <location>
        <begin position="238"/>
        <end position="258"/>
    </location>
</feature>
<gene>
    <name evidence="11" type="ORF">HIU99_16700</name>
</gene>
<feature type="transmembrane region" description="Helical" evidence="10">
    <location>
        <begin position="104"/>
        <end position="125"/>
    </location>
</feature>
<keyword evidence="5" id="KW-0573">Peptidoglycan synthesis</keyword>
<dbReference type="InterPro" id="IPR051050">
    <property type="entry name" value="Lipid_II_flippase_MurJ/MviN"/>
</dbReference>
<protein>
    <submittedName>
        <fullName evidence="11">Uncharacterized protein</fullName>
    </submittedName>
</protein>
<evidence type="ECO:0000256" key="10">
    <source>
        <dbReference type="SAM" id="Phobius"/>
    </source>
</evidence>
<sequence>MIQLPKWLQARLDRLGSDHKQLARGLLLVGFFVLVGKFAGAAKEMAVAWRYGVSETVDAYLFVFNLVQWPIAIVAGVIGAVLVPLAARLRQEAPQDTPGFRSELLGGTLLVGLCLGIGAWLFLPWLVQQPWVGLNPGQADLAGQMATWLAWVLPLAIIARLLAAWTMAANRHLNTLLEGAPALAILVAVLLMGGTEPLIWGTLAGFAIQVLLLFLPLALRGEAEAPVFVFRSRHWRPFFAGFGLMLVGQGLMSLVDIIDQFFAARLGTGALSTLGYSTRVLSLILGLGTIAIGRAALPVLSRTHAEGRAGIERTAIQWAGLLFGIGILIMTIGFWLSPVIVELLFERGRFTGDDTERVMGLLRYAVLQVPFYFASIILSYALLSQQRYREIMMLATVSVVVKLVLASVLVPFLGLAGLLLATAGVYFVSGMLMVWVLRRQ</sequence>
<evidence type="ECO:0000256" key="2">
    <source>
        <dbReference type="ARBA" id="ARBA00022475"/>
    </source>
</evidence>
<feature type="transmembrane region" description="Helical" evidence="10">
    <location>
        <begin position="175"/>
        <end position="192"/>
    </location>
</feature>
<keyword evidence="6 10" id="KW-1133">Transmembrane helix</keyword>
<feature type="transmembrane region" description="Helical" evidence="10">
    <location>
        <begin position="59"/>
        <end position="83"/>
    </location>
</feature>
<feature type="transmembrane region" description="Helical" evidence="10">
    <location>
        <begin position="198"/>
        <end position="217"/>
    </location>
</feature>
<keyword evidence="4" id="KW-0133">Cell shape</keyword>
<feature type="transmembrane region" description="Helical" evidence="10">
    <location>
        <begin position="416"/>
        <end position="437"/>
    </location>
</feature>
<dbReference type="GO" id="GO:0034204">
    <property type="term" value="P:lipid translocation"/>
    <property type="evidence" value="ECO:0007669"/>
    <property type="project" value="TreeGrafter"/>
</dbReference>
<dbReference type="AlphaFoldDB" id="A0A7Y0RFD1"/>
<evidence type="ECO:0000313" key="11">
    <source>
        <dbReference type="EMBL" id="NMT65224.1"/>
    </source>
</evidence>
<name>A0A7Y0RFD1_9GAMM</name>
<comment type="function">
    <text evidence="8">Involved in peptidoglycan biosynthesis. Transports lipid-linked peptidoglycan precursors from the inner to the outer leaflet of the cytoplasmic membrane.</text>
</comment>
<dbReference type="GO" id="GO:0015648">
    <property type="term" value="F:lipid-linked peptidoglycan transporter activity"/>
    <property type="evidence" value="ECO:0007669"/>
    <property type="project" value="TreeGrafter"/>
</dbReference>
<dbReference type="EMBL" id="JABCKY010000009">
    <property type="protein sequence ID" value="NMT65224.1"/>
    <property type="molecule type" value="Genomic_DNA"/>
</dbReference>
<evidence type="ECO:0000256" key="1">
    <source>
        <dbReference type="ARBA" id="ARBA00004651"/>
    </source>
</evidence>
<feature type="transmembrane region" description="Helical" evidence="10">
    <location>
        <begin position="318"/>
        <end position="341"/>
    </location>
</feature>
<evidence type="ECO:0000256" key="8">
    <source>
        <dbReference type="ARBA" id="ARBA00060041"/>
    </source>
</evidence>
<feature type="transmembrane region" description="Helical" evidence="10">
    <location>
        <begin position="278"/>
        <end position="297"/>
    </location>
</feature>
<dbReference type="Pfam" id="PF03023">
    <property type="entry name" value="MurJ"/>
    <property type="match status" value="1"/>
</dbReference>
<evidence type="ECO:0000256" key="6">
    <source>
        <dbReference type="ARBA" id="ARBA00022989"/>
    </source>
</evidence>